<dbReference type="RefSeq" id="WP_377813643.1">
    <property type="nucleotide sequence ID" value="NZ_JBHRSJ010000012.1"/>
</dbReference>
<dbReference type="InterPro" id="IPR050097">
    <property type="entry name" value="Ferredoxin-NADP_redctase_2"/>
</dbReference>
<sequence>MTDSASSACPSKELGEFDCLVVGGGPAGLTAGIYLARFHRTCLVVDAGSSRAALIPRSRNYPGFPPGIAGHDLLARLREQCAVCSVRQEQGLVEELQLHPLGFQARIGGRACVARRVILATGIEDSLPRMADAEAAIAAGALRLCVICDGYEVNGDAVAVLGEAEDAIGHGVFLRTFSDRVTVISQSARPPDARALALARHHGIEVISAKPKSVRFEPGRGIELTTEDGRVLCFDILYPNLGARVRSGLARRLGARCDETGALLVDQHQQTSVPGLYAIGDVVAGLNQISVAVGQAAQAATAVHNGLEANPWLRPTEKAVRRQPGVEG</sequence>
<dbReference type="InterPro" id="IPR023753">
    <property type="entry name" value="FAD/NAD-binding_dom"/>
</dbReference>
<evidence type="ECO:0000313" key="4">
    <source>
        <dbReference type="EMBL" id="MFC2972016.1"/>
    </source>
</evidence>
<gene>
    <name evidence="4" type="ORF">ACFOJE_07290</name>
</gene>
<evidence type="ECO:0000259" key="3">
    <source>
        <dbReference type="Pfam" id="PF07992"/>
    </source>
</evidence>
<dbReference type="Proteomes" id="UP001595457">
    <property type="component" value="Unassembled WGS sequence"/>
</dbReference>
<proteinExistence type="predicted"/>
<dbReference type="Pfam" id="PF07992">
    <property type="entry name" value="Pyr_redox_2"/>
    <property type="match status" value="1"/>
</dbReference>
<evidence type="ECO:0000256" key="1">
    <source>
        <dbReference type="ARBA" id="ARBA00022630"/>
    </source>
</evidence>
<keyword evidence="1" id="KW-0285">Flavoprotein</keyword>
<accession>A0ABV7AS04</accession>
<dbReference type="Gene3D" id="3.50.50.60">
    <property type="entry name" value="FAD/NAD(P)-binding domain"/>
    <property type="match status" value="2"/>
</dbReference>
<keyword evidence="2" id="KW-0560">Oxidoreductase</keyword>
<keyword evidence="5" id="KW-1185">Reference proteome</keyword>
<evidence type="ECO:0000256" key="2">
    <source>
        <dbReference type="ARBA" id="ARBA00023002"/>
    </source>
</evidence>
<dbReference type="InterPro" id="IPR036188">
    <property type="entry name" value="FAD/NAD-bd_sf"/>
</dbReference>
<dbReference type="PRINTS" id="PR00368">
    <property type="entry name" value="FADPNR"/>
</dbReference>
<protein>
    <submittedName>
        <fullName evidence="4">NAD(P)/FAD-dependent oxidoreductase</fullName>
    </submittedName>
</protein>
<organism evidence="4 5">
    <name type="scientific">Azotobacter bryophylli</name>
    <dbReference type="NCBI Taxonomy" id="1986537"/>
    <lineage>
        <taxon>Bacteria</taxon>
        <taxon>Pseudomonadati</taxon>
        <taxon>Pseudomonadota</taxon>
        <taxon>Gammaproteobacteria</taxon>
        <taxon>Pseudomonadales</taxon>
        <taxon>Pseudomonadaceae</taxon>
        <taxon>Azotobacter</taxon>
    </lineage>
</organism>
<reference evidence="5" key="1">
    <citation type="journal article" date="2019" name="Int. J. Syst. Evol. Microbiol.">
        <title>The Global Catalogue of Microorganisms (GCM) 10K type strain sequencing project: providing services to taxonomists for standard genome sequencing and annotation.</title>
        <authorList>
            <consortium name="The Broad Institute Genomics Platform"/>
            <consortium name="The Broad Institute Genome Sequencing Center for Infectious Disease"/>
            <person name="Wu L."/>
            <person name="Ma J."/>
        </authorList>
    </citation>
    <scope>NUCLEOTIDE SEQUENCE [LARGE SCALE GENOMIC DNA]</scope>
    <source>
        <strain evidence="5">KCTC 62195</strain>
    </source>
</reference>
<feature type="domain" description="FAD/NAD(P)-binding" evidence="3">
    <location>
        <begin position="17"/>
        <end position="296"/>
    </location>
</feature>
<dbReference type="SUPFAM" id="SSF51905">
    <property type="entry name" value="FAD/NAD(P)-binding domain"/>
    <property type="match status" value="1"/>
</dbReference>
<name>A0ABV7AS04_9GAMM</name>
<comment type="caution">
    <text evidence="4">The sequence shown here is derived from an EMBL/GenBank/DDBJ whole genome shotgun (WGS) entry which is preliminary data.</text>
</comment>
<evidence type="ECO:0000313" key="5">
    <source>
        <dbReference type="Proteomes" id="UP001595457"/>
    </source>
</evidence>
<dbReference type="PRINTS" id="PR00469">
    <property type="entry name" value="PNDRDTASEII"/>
</dbReference>
<dbReference type="EMBL" id="JBHRSJ010000012">
    <property type="protein sequence ID" value="MFC2972016.1"/>
    <property type="molecule type" value="Genomic_DNA"/>
</dbReference>
<dbReference type="PANTHER" id="PTHR48105">
    <property type="entry name" value="THIOREDOXIN REDUCTASE 1-RELATED-RELATED"/>
    <property type="match status" value="1"/>
</dbReference>